<comment type="caution">
    <text evidence="3">The sequence shown here is derived from an EMBL/GenBank/DDBJ whole genome shotgun (WGS) entry which is preliminary data.</text>
</comment>
<dbReference type="PANTHER" id="PTHR14239:SF0">
    <property type="entry name" value="F420-DEPENDENT NADP REDUCTASE"/>
    <property type="match status" value="1"/>
</dbReference>
<dbReference type="RefSeq" id="WP_290249119.1">
    <property type="nucleotide sequence ID" value="NZ_JAUFQT010000002.1"/>
</dbReference>
<proteinExistence type="predicted"/>
<feature type="domain" description="Pyrroline-5-carboxylate reductase catalytic N-terminal" evidence="2">
    <location>
        <begin position="2"/>
        <end position="107"/>
    </location>
</feature>
<keyword evidence="4" id="KW-1185">Reference proteome</keyword>
<dbReference type="Proteomes" id="UP001589654">
    <property type="component" value="Unassembled WGS sequence"/>
</dbReference>
<keyword evidence="1" id="KW-0560">Oxidoreductase</keyword>
<dbReference type="Gene3D" id="3.40.50.720">
    <property type="entry name" value="NAD(P)-binding Rossmann-like Domain"/>
    <property type="match status" value="1"/>
</dbReference>
<sequence length="228" mass="25122">MKITILGTGAVGQTIAARLFELGHEVIMGTRDPKETQKRESPNQITGKSFAEWYQDHSGIKLLPFKAASTFTDLVINATNGAATLDILSEIGASNLEGKILLDLANPLDFSKGFPPSLFVCNTDSLGEQVQKKLPKTKVVKGLNTMNAYIMMHPHKITGDHHLFLSGNDQEAKNSIIKLLLEIGWKNKNIIDLGDISTARATEMLLPVWLRLYKTLGHTNFNFHIQGA</sequence>
<dbReference type="InterPro" id="IPR028939">
    <property type="entry name" value="P5C_Rdtase_cat_N"/>
</dbReference>
<evidence type="ECO:0000259" key="2">
    <source>
        <dbReference type="Pfam" id="PF03807"/>
    </source>
</evidence>
<evidence type="ECO:0000256" key="1">
    <source>
        <dbReference type="ARBA" id="ARBA00023002"/>
    </source>
</evidence>
<dbReference type="EMBL" id="JBHMEW010000044">
    <property type="protein sequence ID" value="MFB9211178.1"/>
    <property type="molecule type" value="Genomic_DNA"/>
</dbReference>
<organism evidence="3 4">
    <name type="scientific">Echinicola jeungdonensis</name>
    <dbReference type="NCBI Taxonomy" id="709343"/>
    <lineage>
        <taxon>Bacteria</taxon>
        <taxon>Pseudomonadati</taxon>
        <taxon>Bacteroidota</taxon>
        <taxon>Cytophagia</taxon>
        <taxon>Cytophagales</taxon>
        <taxon>Cyclobacteriaceae</taxon>
        <taxon>Echinicola</taxon>
    </lineage>
</organism>
<dbReference type="InterPro" id="IPR051267">
    <property type="entry name" value="STEAP_metalloreductase"/>
</dbReference>
<evidence type="ECO:0000313" key="4">
    <source>
        <dbReference type="Proteomes" id="UP001589654"/>
    </source>
</evidence>
<name>A0ABV5J2Z3_9BACT</name>
<evidence type="ECO:0000313" key="3">
    <source>
        <dbReference type="EMBL" id="MFB9211178.1"/>
    </source>
</evidence>
<protein>
    <submittedName>
        <fullName evidence="3">NADPH-dependent F420 reductase</fullName>
    </submittedName>
</protein>
<gene>
    <name evidence="3" type="ORF">ACFFUR_05125</name>
</gene>
<accession>A0ABV5J2Z3</accession>
<dbReference type="PANTHER" id="PTHR14239">
    <property type="entry name" value="DUDULIN-RELATED"/>
    <property type="match status" value="1"/>
</dbReference>
<dbReference type="Pfam" id="PF03807">
    <property type="entry name" value="F420_oxidored"/>
    <property type="match status" value="1"/>
</dbReference>
<dbReference type="InterPro" id="IPR036291">
    <property type="entry name" value="NAD(P)-bd_dom_sf"/>
</dbReference>
<reference evidence="3 4" key="1">
    <citation type="submission" date="2024-09" db="EMBL/GenBank/DDBJ databases">
        <authorList>
            <person name="Sun Q."/>
            <person name="Mori K."/>
        </authorList>
    </citation>
    <scope>NUCLEOTIDE SEQUENCE [LARGE SCALE GENOMIC DNA]</scope>
    <source>
        <strain evidence="3 4">CECT 7682</strain>
    </source>
</reference>
<dbReference type="SUPFAM" id="SSF51735">
    <property type="entry name" value="NAD(P)-binding Rossmann-fold domains"/>
    <property type="match status" value="1"/>
</dbReference>